<dbReference type="InterPro" id="IPR007844">
    <property type="entry name" value="AsmA"/>
</dbReference>
<evidence type="ECO:0000259" key="3">
    <source>
        <dbReference type="Pfam" id="PF05170"/>
    </source>
</evidence>
<feature type="compositionally biased region" description="Polar residues" evidence="1">
    <location>
        <begin position="1044"/>
        <end position="1053"/>
    </location>
</feature>
<evidence type="ECO:0000313" key="5">
    <source>
        <dbReference type="Proteomes" id="UP001142175"/>
    </source>
</evidence>
<dbReference type="GO" id="GO:0090313">
    <property type="term" value="P:regulation of protein targeting to membrane"/>
    <property type="evidence" value="ECO:0007669"/>
    <property type="project" value="TreeGrafter"/>
</dbReference>
<organism evidence="4 5">
    <name type="scientific">Aquiflexum gelatinilyticum</name>
    <dbReference type="NCBI Taxonomy" id="2961943"/>
    <lineage>
        <taxon>Bacteria</taxon>
        <taxon>Pseudomonadati</taxon>
        <taxon>Bacteroidota</taxon>
        <taxon>Cytophagia</taxon>
        <taxon>Cytophagales</taxon>
        <taxon>Cyclobacteriaceae</taxon>
        <taxon>Aquiflexum</taxon>
    </lineage>
</organism>
<dbReference type="PANTHER" id="PTHR30441:SF8">
    <property type="entry name" value="DUF748 DOMAIN-CONTAINING PROTEIN"/>
    <property type="match status" value="1"/>
</dbReference>
<sequence length="1053" mass="117685">MEWNKRPALKILKYSGLGFGLILAIMAIFPLFFKDKVNTKVKEYINSQVTSELRFNEINLTFFRHFPNLTVSLDEVFVKGAEGFVPDTLLYAKDVSFGVNLLSVFNDKIEVSGIYFNEAKINILRDTQGHANFDIFLSETDSIKSEQEPSDLSLEINNIKFSNSDFFYRDTDLDFSCLAENFDYSGKGNLKDAIVDLSSELNIQTFELTYENVTYLSKKRVSASLQTKIDTESTALTFERNHLMINELPVDFIGKLEFLNGGYDMNFILESVDTDFKDMLTLIPDELGTWLDNTTVRGKGELRGSLQGLYLPEQNQMPNILMNLFIYNGFISHTGSSTPLEKLYLDLDLTVPELNVDKTIIALDSVSMTLGDGFVYGHLNIEGLDPAIINIDLAINVDLDLLDKALGIIPFDLKGLMEMKLQAKGNYLTRPLPNQFRGDEKEVISIPKFNFSSSLKEGYLKWTALPEAIQDISWNLSINSPDSILQNIGIDLQDFRFKVLDNQTKGSMKVAGLKIMDVDADLTTDFDLAQIEKFYPLDSGIVLNGKLKMDVKAKGSYQQDKKLFPIINSQISVNEGFIKTPYSDQAIENISFVLNIISEKGSYNDLKIDLQPIAFTFAGSPFSLKANVENLDDIKYEIQSQGRIDLGKLYQTFGVDGYELDGYLITDINLKGLQSDATKGRLQQLDNRGTIEMEKIRVRSDLFPLPFDIHSGKIRVDKDKLFLEKLHAQYAENTLIADGYLFNLIAYYADEVAPVKGNLTLSSQKLNLNDFMFYSEDGAVEVDTLGSVQGVVMIPPNVDFSLVASLDTVIFDQVRLEKFNGKIGIKNGSLLMENTGFNLVGSTFQMTGNYVPLNPFNATFDYHIRAKGFDIKRAYDEIPLFQEMVSAAEYAQGIASLDYKLSGRLDANMNPVLPSIKGEGIFALDKVKLKGFKLMNSIAKDTENKELADPELAGVQIKSNIANNLMTIERTRMRIAGFRPRFEGQVSLDGDMSIAFRLGLPPLGLFGIPIKITGNAENPNIEVGKITEGDELEETEDKSGAESEGNSITGSNT</sequence>
<evidence type="ECO:0000313" key="4">
    <source>
        <dbReference type="EMBL" id="MCR9015251.1"/>
    </source>
</evidence>
<comment type="caution">
    <text evidence="4">The sequence shown here is derived from an EMBL/GenBank/DDBJ whole genome shotgun (WGS) entry which is preliminary data.</text>
</comment>
<accession>A0A9X2P3L0</accession>
<feature type="region of interest" description="Disordered" evidence="1">
    <location>
        <begin position="1021"/>
        <end position="1053"/>
    </location>
</feature>
<keyword evidence="5" id="KW-1185">Reference proteome</keyword>
<dbReference type="InterPro" id="IPR052894">
    <property type="entry name" value="AsmA-related"/>
</dbReference>
<protein>
    <submittedName>
        <fullName evidence="4">AsmA family protein</fullName>
    </submittedName>
</protein>
<dbReference type="Pfam" id="PF05170">
    <property type="entry name" value="AsmA"/>
    <property type="match status" value="1"/>
</dbReference>
<name>A0A9X2P3L0_9BACT</name>
<keyword evidence="2" id="KW-1133">Transmembrane helix</keyword>
<proteinExistence type="predicted"/>
<dbReference type="Proteomes" id="UP001142175">
    <property type="component" value="Unassembled WGS sequence"/>
</dbReference>
<dbReference type="EMBL" id="JANSUY010000005">
    <property type="protein sequence ID" value="MCR9015251.1"/>
    <property type="molecule type" value="Genomic_DNA"/>
</dbReference>
<dbReference type="PANTHER" id="PTHR30441">
    <property type="entry name" value="DUF748 DOMAIN-CONTAINING PROTEIN"/>
    <property type="match status" value="1"/>
</dbReference>
<evidence type="ECO:0000256" key="1">
    <source>
        <dbReference type="SAM" id="MobiDB-lite"/>
    </source>
</evidence>
<keyword evidence="2" id="KW-0472">Membrane</keyword>
<keyword evidence="2" id="KW-0812">Transmembrane</keyword>
<dbReference type="AlphaFoldDB" id="A0A9X2P3L0"/>
<feature type="transmembrane region" description="Helical" evidence="2">
    <location>
        <begin position="12"/>
        <end position="33"/>
    </location>
</feature>
<gene>
    <name evidence="4" type="ORF">NU887_09410</name>
</gene>
<dbReference type="RefSeq" id="WP_258423110.1">
    <property type="nucleotide sequence ID" value="NZ_JANSUY010000005.1"/>
</dbReference>
<reference evidence="4" key="1">
    <citation type="submission" date="2022-08" db="EMBL/GenBank/DDBJ databases">
        <authorList>
            <person name="Zhang D."/>
        </authorList>
    </citation>
    <scope>NUCLEOTIDE SEQUENCE</scope>
    <source>
        <strain evidence="4">XJ19-11</strain>
    </source>
</reference>
<evidence type="ECO:0000256" key="2">
    <source>
        <dbReference type="SAM" id="Phobius"/>
    </source>
</evidence>
<dbReference type="GO" id="GO:0005886">
    <property type="term" value="C:plasma membrane"/>
    <property type="evidence" value="ECO:0007669"/>
    <property type="project" value="TreeGrafter"/>
</dbReference>
<feature type="domain" description="AsmA" evidence="3">
    <location>
        <begin position="10"/>
        <end position="173"/>
    </location>
</feature>